<dbReference type="InterPro" id="IPR013083">
    <property type="entry name" value="Znf_RING/FYVE/PHD"/>
</dbReference>
<feature type="domain" description="RING-type" evidence="9">
    <location>
        <begin position="3"/>
        <end position="61"/>
    </location>
</feature>
<evidence type="ECO:0000313" key="11">
    <source>
        <dbReference type="Proteomes" id="UP001140011"/>
    </source>
</evidence>
<dbReference type="Proteomes" id="UP001140011">
    <property type="component" value="Unassembled WGS sequence"/>
</dbReference>
<keyword evidence="8" id="KW-0732">Signal</keyword>
<evidence type="ECO:0000256" key="4">
    <source>
        <dbReference type="ARBA" id="ARBA00022786"/>
    </source>
</evidence>
<keyword evidence="5" id="KW-0862">Zinc</keyword>
<reference evidence="10" key="1">
    <citation type="submission" date="2022-07" db="EMBL/GenBank/DDBJ databases">
        <title>Phylogenomic reconstructions and comparative analyses of Kickxellomycotina fungi.</title>
        <authorList>
            <person name="Reynolds N.K."/>
            <person name="Stajich J.E."/>
            <person name="Barry K."/>
            <person name="Grigoriev I.V."/>
            <person name="Crous P."/>
            <person name="Smith M.E."/>
        </authorList>
    </citation>
    <scope>NUCLEOTIDE SEQUENCE</scope>
    <source>
        <strain evidence="10">BCRC 34297</strain>
    </source>
</reference>
<dbReference type="InterPro" id="IPR001841">
    <property type="entry name" value="Znf_RING"/>
</dbReference>
<comment type="caution">
    <text evidence="10">The sequence shown here is derived from an EMBL/GenBank/DDBJ whole genome shotgun (WGS) entry which is preliminary data.</text>
</comment>
<dbReference type="Gene3D" id="3.30.40.10">
    <property type="entry name" value="Zinc/RING finger domain, C3HC4 (zinc finger)"/>
    <property type="match status" value="1"/>
</dbReference>
<keyword evidence="4" id="KW-0833">Ubl conjugation pathway</keyword>
<dbReference type="SMART" id="SM00184">
    <property type="entry name" value="RING"/>
    <property type="match status" value="1"/>
</dbReference>
<dbReference type="PANTHER" id="PTHR46569:SF1">
    <property type="entry name" value="E3 UBIQUITIN-PROTEIN LIGASE RFWD3-RELATED"/>
    <property type="match status" value="1"/>
</dbReference>
<evidence type="ECO:0000259" key="9">
    <source>
        <dbReference type="PROSITE" id="PS50089"/>
    </source>
</evidence>
<comment type="pathway">
    <text evidence="1">Protein modification; protein ubiquitination.</text>
</comment>
<keyword evidence="7" id="KW-0175">Coiled coil</keyword>
<dbReference type="SUPFAM" id="SSF57850">
    <property type="entry name" value="RING/U-box"/>
    <property type="match status" value="1"/>
</dbReference>
<evidence type="ECO:0000256" key="2">
    <source>
        <dbReference type="ARBA" id="ARBA00022723"/>
    </source>
</evidence>
<evidence type="ECO:0000256" key="8">
    <source>
        <dbReference type="SAM" id="SignalP"/>
    </source>
</evidence>
<keyword evidence="11" id="KW-1185">Reference proteome</keyword>
<dbReference type="GO" id="GO:0090734">
    <property type="term" value="C:site of DNA damage"/>
    <property type="evidence" value="ECO:0007669"/>
    <property type="project" value="TreeGrafter"/>
</dbReference>
<dbReference type="AlphaFoldDB" id="A0A9W8GX16"/>
<gene>
    <name evidence="10" type="ORF">GGI19_005258</name>
</gene>
<keyword evidence="2" id="KW-0479">Metal-binding</keyword>
<dbReference type="EMBL" id="JANBUH010000615">
    <property type="protein sequence ID" value="KAJ2750172.1"/>
    <property type="molecule type" value="Genomic_DNA"/>
</dbReference>
<dbReference type="GO" id="GO:0005634">
    <property type="term" value="C:nucleus"/>
    <property type="evidence" value="ECO:0007669"/>
    <property type="project" value="TreeGrafter"/>
</dbReference>
<dbReference type="InterPro" id="IPR024766">
    <property type="entry name" value="Znf_RING_H2"/>
</dbReference>
<feature type="signal peptide" evidence="8">
    <location>
        <begin position="1"/>
        <end position="15"/>
    </location>
</feature>
<evidence type="ECO:0000313" key="10">
    <source>
        <dbReference type="EMBL" id="KAJ2750172.1"/>
    </source>
</evidence>
<sequence length="194" mass="22103">MVCVICCDLLFRTLAGDEPSTSSVPTNNNQIAALTCGHTFHLECIASWHSHDDNMSCPLCKARHFGPILQLQIECDRKHVADKECGNLGRNRLFINDQATAAEQQESKYNELEATVAALQMKLDEKTDLMKKWKKSESRIYVRLARLDKLEDKLNVLSEAHKAHIRCLLNKLDLKKRTIAELEKRIHEKDAGYS</sequence>
<evidence type="ECO:0000256" key="3">
    <source>
        <dbReference type="ARBA" id="ARBA00022771"/>
    </source>
</evidence>
<dbReference type="GO" id="GO:0016567">
    <property type="term" value="P:protein ubiquitination"/>
    <property type="evidence" value="ECO:0007669"/>
    <property type="project" value="TreeGrafter"/>
</dbReference>
<evidence type="ECO:0000256" key="5">
    <source>
        <dbReference type="ARBA" id="ARBA00022833"/>
    </source>
</evidence>
<dbReference type="OrthoDB" id="8062037at2759"/>
<proteinExistence type="predicted"/>
<name>A0A9W8GX16_9FUNG</name>
<dbReference type="PANTHER" id="PTHR46569">
    <property type="entry name" value="E3 UBIQUITIN-PROTEIN LIGASE TRAIP"/>
    <property type="match status" value="1"/>
</dbReference>
<dbReference type="PROSITE" id="PS50089">
    <property type="entry name" value="ZF_RING_2"/>
    <property type="match status" value="1"/>
</dbReference>
<organism evidence="10 11">
    <name type="scientific">Coemansia pectinata</name>
    <dbReference type="NCBI Taxonomy" id="1052879"/>
    <lineage>
        <taxon>Eukaryota</taxon>
        <taxon>Fungi</taxon>
        <taxon>Fungi incertae sedis</taxon>
        <taxon>Zoopagomycota</taxon>
        <taxon>Kickxellomycotina</taxon>
        <taxon>Kickxellomycetes</taxon>
        <taxon>Kickxellales</taxon>
        <taxon>Kickxellaceae</taxon>
        <taxon>Coemansia</taxon>
    </lineage>
</organism>
<keyword evidence="3 6" id="KW-0863">Zinc-finger</keyword>
<feature type="coiled-coil region" evidence="7">
    <location>
        <begin position="95"/>
        <end position="129"/>
    </location>
</feature>
<accession>A0A9W8GX16</accession>
<feature type="chain" id="PRO_5040993430" description="RING-type domain-containing protein" evidence="8">
    <location>
        <begin position="16"/>
        <end position="194"/>
    </location>
</feature>
<dbReference type="Pfam" id="PF12678">
    <property type="entry name" value="zf-rbx1"/>
    <property type="match status" value="1"/>
</dbReference>
<evidence type="ECO:0000256" key="6">
    <source>
        <dbReference type="PROSITE-ProRule" id="PRU00175"/>
    </source>
</evidence>
<protein>
    <recommendedName>
        <fullName evidence="9">RING-type domain-containing protein</fullName>
    </recommendedName>
</protein>
<dbReference type="GO" id="GO:0061630">
    <property type="term" value="F:ubiquitin protein ligase activity"/>
    <property type="evidence" value="ECO:0007669"/>
    <property type="project" value="TreeGrafter"/>
</dbReference>
<dbReference type="GO" id="GO:0031297">
    <property type="term" value="P:replication fork processing"/>
    <property type="evidence" value="ECO:0007669"/>
    <property type="project" value="TreeGrafter"/>
</dbReference>
<dbReference type="CDD" id="cd16448">
    <property type="entry name" value="RING-H2"/>
    <property type="match status" value="1"/>
</dbReference>
<dbReference type="GO" id="GO:0008270">
    <property type="term" value="F:zinc ion binding"/>
    <property type="evidence" value="ECO:0007669"/>
    <property type="project" value="UniProtKB-KW"/>
</dbReference>
<evidence type="ECO:0000256" key="7">
    <source>
        <dbReference type="SAM" id="Coils"/>
    </source>
</evidence>
<evidence type="ECO:0000256" key="1">
    <source>
        <dbReference type="ARBA" id="ARBA00004906"/>
    </source>
</evidence>
<dbReference type="InterPro" id="IPR052639">
    <property type="entry name" value="TRAIP_ubiq-protein_ligase"/>
</dbReference>